<evidence type="ECO:0000313" key="1">
    <source>
        <dbReference type="EMBL" id="KAH7904791.1"/>
    </source>
</evidence>
<accession>A0ACB7ZUF2</accession>
<evidence type="ECO:0000313" key="2">
    <source>
        <dbReference type="Proteomes" id="UP000790377"/>
    </source>
</evidence>
<protein>
    <submittedName>
        <fullName evidence="1">Uncharacterized protein</fullName>
    </submittedName>
</protein>
<proteinExistence type="predicted"/>
<comment type="caution">
    <text evidence="1">The sequence shown here is derived from an EMBL/GenBank/DDBJ whole genome shotgun (WGS) entry which is preliminary data.</text>
</comment>
<dbReference type="Proteomes" id="UP000790377">
    <property type="component" value="Unassembled WGS sequence"/>
</dbReference>
<name>A0ACB7ZUF2_9AGAM</name>
<sequence>MAHSNLRIYISTQEGFPLSTHRHQIAWDRVLEAAKINPFFDKKVKALEGDVEKKEMMLDYIWTGVSQLRGEVVNKACLMFSSVYSIPGSNHTSDEIKDIVKWLVDTGAFSNGGLDIEGRTYDKQQPFCHPVIKLLINNQWFGKKGEGVRFINAFQNMPIALIALVVTALECAIRSYSTGSKSSPDFTESAFRARWLFYHAKLQHLEEKSPKWMKKMQSELFQAILWVTSINV</sequence>
<reference evidence="1" key="1">
    <citation type="journal article" date="2021" name="New Phytol.">
        <title>Evolutionary innovations through gain and loss of genes in the ectomycorrhizal Boletales.</title>
        <authorList>
            <person name="Wu G."/>
            <person name="Miyauchi S."/>
            <person name="Morin E."/>
            <person name="Kuo A."/>
            <person name="Drula E."/>
            <person name="Varga T."/>
            <person name="Kohler A."/>
            <person name="Feng B."/>
            <person name="Cao Y."/>
            <person name="Lipzen A."/>
            <person name="Daum C."/>
            <person name="Hundley H."/>
            <person name="Pangilinan J."/>
            <person name="Johnson J."/>
            <person name="Barry K."/>
            <person name="LaButti K."/>
            <person name="Ng V."/>
            <person name="Ahrendt S."/>
            <person name="Min B."/>
            <person name="Choi I.G."/>
            <person name="Park H."/>
            <person name="Plett J.M."/>
            <person name="Magnuson J."/>
            <person name="Spatafora J.W."/>
            <person name="Nagy L.G."/>
            <person name="Henrissat B."/>
            <person name="Grigoriev I.V."/>
            <person name="Yang Z.L."/>
            <person name="Xu J."/>
            <person name="Martin F.M."/>
        </authorList>
    </citation>
    <scope>NUCLEOTIDE SEQUENCE</scope>
    <source>
        <strain evidence="1">ATCC 28755</strain>
    </source>
</reference>
<organism evidence="1 2">
    <name type="scientific">Hygrophoropsis aurantiaca</name>
    <dbReference type="NCBI Taxonomy" id="72124"/>
    <lineage>
        <taxon>Eukaryota</taxon>
        <taxon>Fungi</taxon>
        <taxon>Dikarya</taxon>
        <taxon>Basidiomycota</taxon>
        <taxon>Agaricomycotina</taxon>
        <taxon>Agaricomycetes</taxon>
        <taxon>Agaricomycetidae</taxon>
        <taxon>Boletales</taxon>
        <taxon>Coniophorineae</taxon>
        <taxon>Hygrophoropsidaceae</taxon>
        <taxon>Hygrophoropsis</taxon>
    </lineage>
</organism>
<keyword evidence="2" id="KW-1185">Reference proteome</keyword>
<dbReference type="EMBL" id="MU268361">
    <property type="protein sequence ID" value="KAH7904791.1"/>
    <property type="molecule type" value="Genomic_DNA"/>
</dbReference>
<gene>
    <name evidence="1" type="ORF">BJ138DRAFT_1119082</name>
</gene>